<dbReference type="Gene3D" id="1.10.3720.10">
    <property type="entry name" value="MetI-like"/>
    <property type="match status" value="1"/>
</dbReference>
<feature type="transmembrane region" description="Helical" evidence="8">
    <location>
        <begin position="405"/>
        <end position="428"/>
    </location>
</feature>
<evidence type="ECO:0000313" key="10">
    <source>
        <dbReference type="EMBL" id="AHZ68471.1"/>
    </source>
</evidence>
<accession>A0A024E760</accession>
<dbReference type="GO" id="GO:0005886">
    <property type="term" value="C:plasma membrane"/>
    <property type="evidence" value="ECO:0007669"/>
    <property type="project" value="UniProtKB-SubCell"/>
</dbReference>
<dbReference type="SUPFAM" id="SSF161098">
    <property type="entry name" value="MetI-like"/>
    <property type="match status" value="1"/>
</dbReference>
<gene>
    <name evidence="10" type="ORF">OU5_1392</name>
</gene>
<protein>
    <recommendedName>
        <fullName evidence="9">ABC transmembrane type-1 domain-containing protein</fullName>
    </recommendedName>
</protein>
<evidence type="ECO:0000256" key="8">
    <source>
        <dbReference type="SAM" id="Phobius"/>
    </source>
</evidence>
<evidence type="ECO:0000256" key="5">
    <source>
        <dbReference type="ARBA" id="ARBA00022692"/>
    </source>
</evidence>
<organism evidence="10 11">
    <name type="scientific">Pseudomonas mandelii JR-1</name>
    <dbReference type="NCBI Taxonomy" id="1147786"/>
    <lineage>
        <taxon>Bacteria</taxon>
        <taxon>Pseudomonadati</taxon>
        <taxon>Pseudomonadota</taxon>
        <taxon>Gammaproteobacteria</taxon>
        <taxon>Pseudomonadales</taxon>
        <taxon>Pseudomonadaceae</taxon>
        <taxon>Pseudomonas</taxon>
    </lineage>
</organism>
<dbReference type="HOGENOM" id="CLU_039052_0_0_6"/>
<feature type="transmembrane region" description="Helical" evidence="8">
    <location>
        <begin position="224"/>
        <end position="244"/>
    </location>
</feature>
<evidence type="ECO:0000256" key="7">
    <source>
        <dbReference type="ARBA" id="ARBA00023136"/>
    </source>
</evidence>
<keyword evidence="5 8" id="KW-0812">Transmembrane</keyword>
<dbReference type="InterPro" id="IPR000515">
    <property type="entry name" value="MetI-like"/>
</dbReference>
<dbReference type="EMBL" id="CP005960">
    <property type="protein sequence ID" value="AHZ68471.1"/>
    <property type="molecule type" value="Genomic_DNA"/>
</dbReference>
<comment type="similarity">
    <text evidence="2">Belongs to the binding-protein-dependent transport system permease family. CysTW subfamily.</text>
</comment>
<evidence type="ECO:0000259" key="9">
    <source>
        <dbReference type="PROSITE" id="PS50928"/>
    </source>
</evidence>
<feature type="transmembrane region" description="Helical" evidence="8">
    <location>
        <begin position="351"/>
        <end position="376"/>
    </location>
</feature>
<proteinExistence type="inferred from homology"/>
<feature type="transmembrane region" description="Helical" evidence="8">
    <location>
        <begin position="48"/>
        <end position="70"/>
    </location>
</feature>
<dbReference type="KEGG" id="pman:OU5_1392"/>
<evidence type="ECO:0000256" key="6">
    <source>
        <dbReference type="ARBA" id="ARBA00022989"/>
    </source>
</evidence>
<dbReference type="CDD" id="cd06261">
    <property type="entry name" value="TM_PBP2"/>
    <property type="match status" value="1"/>
</dbReference>
<evidence type="ECO:0000256" key="4">
    <source>
        <dbReference type="ARBA" id="ARBA00022475"/>
    </source>
</evidence>
<name>A0A024E760_9PSED</name>
<keyword evidence="4" id="KW-1003">Cell membrane</keyword>
<dbReference type="AlphaFoldDB" id="A0A024E760"/>
<evidence type="ECO:0000256" key="1">
    <source>
        <dbReference type="ARBA" id="ARBA00004651"/>
    </source>
</evidence>
<keyword evidence="7 8" id="KW-0472">Membrane</keyword>
<feature type="domain" description="ABC transmembrane type-1" evidence="9">
    <location>
        <begin position="218"/>
        <end position="424"/>
    </location>
</feature>
<reference evidence="10 11" key="1">
    <citation type="journal article" date="2012" name="J. Bacteriol.">
        <title>Genome sequence of cold-adapted Pseudomonas mandelii strain JR-1.</title>
        <authorList>
            <person name="Jang S.H."/>
            <person name="Kim J."/>
            <person name="Kim J."/>
            <person name="Hong S."/>
            <person name="Lee C."/>
        </authorList>
    </citation>
    <scope>NUCLEOTIDE SEQUENCE [LARGE SCALE GENOMIC DNA]</scope>
    <source>
        <strain evidence="10 11">JR-1</strain>
    </source>
</reference>
<evidence type="ECO:0000256" key="2">
    <source>
        <dbReference type="ARBA" id="ARBA00007069"/>
    </source>
</evidence>
<comment type="subcellular location">
    <subcellularLocation>
        <location evidence="1">Cell membrane</location>
        <topology evidence="1">Multi-pass membrane protein</topology>
    </subcellularLocation>
</comment>
<dbReference type="PANTHER" id="PTHR42929:SF5">
    <property type="entry name" value="ABC TRANSPORTER PERMEASE PROTEIN"/>
    <property type="match status" value="1"/>
</dbReference>
<dbReference type="Proteomes" id="UP000026913">
    <property type="component" value="Chromosome"/>
</dbReference>
<evidence type="ECO:0000256" key="3">
    <source>
        <dbReference type="ARBA" id="ARBA00022448"/>
    </source>
</evidence>
<dbReference type="PROSITE" id="PS50928">
    <property type="entry name" value="ABC_TM1"/>
    <property type="match status" value="1"/>
</dbReference>
<feature type="transmembrane region" description="Helical" evidence="8">
    <location>
        <begin position="297"/>
        <end position="325"/>
    </location>
</feature>
<keyword evidence="6 8" id="KW-1133">Transmembrane helix</keyword>
<feature type="transmembrane region" description="Helical" evidence="8">
    <location>
        <begin position="253"/>
        <end position="277"/>
    </location>
</feature>
<sequence>MTEARFEYGFIKVGFTMSVSSIDAPACVDTLAVAHYQSSRRKRWVSMLLLLPLLAYTCVFFALPIGMMFYRAVSNPELLQAFPTAIRTMVDEPAKDSTALPTDRVFDALEQDFINAPSNAVIGEAARRLNYENSGYRFLVMNTARTYRTPLANPESQSARERLAAIDERWISPQVWEDFRRASPAYTPYYLLAALDLKQTDQGVAPVEESQRVYLDLTFKTLKIALIVSLLCLLLGFPFAALMVKASPALQVLLFLAVMLPFWTSLLARTTAWIVVLQDKGIVNTLLLRFGLIDHPLPMIFNLSGVYIVMVHILLPFSVLPLYNVMKNIPPHFMRASASLGAHPIRGFMQVYLPLTLTGIGSGTLLTFIVAAGYYVTPTLVGSAREQMLGYFIAFYTNTTVNWGMASALGLVLISCVMVIYLLAARLVGIRQIAGLR</sequence>
<evidence type="ECO:0000313" key="11">
    <source>
        <dbReference type="Proteomes" id="UP000026913"/>
    </source>
</evidence>
<dbReference type="InterPro" id="IPR035906">
    <property type="entry name" value="MetI-like_sf"/>
</dbReference>
<keyword evidence="3" id="KW-0813">Transport</keyword>
<dbReference type="PANTHER" id="PTHR42929">
    <property type="entry name" value="INNER MEMBRANE ABC TRANSPORTER PERMEASE PROTEIN YDCU-RELATED-RELATED"/>
    <property type="match status" value="1"/>
</dbReference>
<dbReference type="GO" id="GO:0055085">
    <property type="term" value="P:transmembrane transport"/>
    <property type="evidence" value="ECO:0007669"/>
    <property type="project" value="InterPro"/>
</dbReference>